<comment type="caution">
    <text evidence="2">The sequence shown here is derived from an EMBL/GenBank/DDBJ whole genome shotgun (WGS) entry which is preliminary data.</text>
</comment>
<keyword evidence="3" id="KW-1185">Reference proteome</keyword>
<feature type="domain" description="EF-hand" evidence="1">
    <location>
        <begin position="27"/>
        <end position="62"/>
    </location>
</feature>
<sequence>MLTRFDADKSDSISLDEFKSAKRKREVPAERLEKMFASLDGDSNGEVTLEELKANWGKGRGKGKGKKRE</sequence>
<dbReference type="Gene3D" id="1.10.238.10">
    <property type="entry name" value="EF-hand"/>
    <property type="match status" value="1"/>
</dbReference>
<dbReference type="Proteomes" id="UP000760545">
    <property type="component" value="Unassembled WGS sequence"/>
</dbReference>
<gene>
    <name evidence="2" type="ORF">HC176_13055</name>
</gene>
<dbReference type="Pfam" id="PF13499">
    <property type="entry name" value="EF-hand_7"/>
    <property type="match status" value="1"/>
</dbReference>
<dbReference type="PROSITE" id="PS50222">
    <property type="entry name" value="EF_HAND_2"/>
    <property type="match status" value="1"/>
</dbReference>
<dbReference type="InterPro" id="IPR018247">
    <property type="entry name" value="EF_Hand_1_Ca_BS"/>
</dbReference>
<evidence type="ECO:0000313" key="2">
    <source>
        <dbReference type="EMBL" id="NJX16417.1"/>
    </source>
</evidence>
<dbReference type="PROSITE" id="PS00018">
    <property type="entry name" value="EF_HAND_1"/>
    <property type="match status" value="1"/>
</dbReference>
<organism evidence="2 3">
    <name type="scientific">Tamlana crocina</name>
    <dbReference type="NCBI Taxonomy" id="393006"/>
    <lineage>
        <taxon>Bacteria</taxon>
        <taxon>Pseudomonadati</taxon>
        <taxon>Bacteroidota</taxon>
        <taxon>Flavobacteriia</taxon>
        <taxon>Flavobacteriales</taxon>
        <taxon>Flavobacteriaceae</taxon>
        <taxon>Tamlana</taxon>
    </lineage>
</organism>
<dbReference type="RefSeq" id="WP_167918988.1">
    <property type="nucleotide sequence ID" value="NZ_JAAVJS010000020.1"/>
</dbReference>
<dbReference type="EMBL" id="JAAVJS010000020">
    <property type="protein sequence ID" value="NJX16417.1"/>
    <property type="molecule type" value="Genomic_DNA"/>
</dbReference>
<evidence type="ECO:0000259" key="1">
    <source>
        <dbReference type="PROSITE" id="PS50222"/>
    </source>
</evidence>
<protein>
    <recommendedName>
        <fullName evidence="1">EF-hand domain-containing protein</fullName>
    </recommendedName>
</protein>
<proteinExistence type="predicted"/>
<evidence type="ECO:0000313" key="3">
    <source>
        <dbReference type="Proteomes" id="UP000760545"/>
    </source>
</evidence>
<reference evidence="2 3" key="1">
    <citation type="submission" date="2020-03" db="EMBL/GenBank/DDBJ databases">
        <title>Tamlana sp. nov, isolated from XXX.</title>
        <authorList>
            <person name="Cao W.R."/>
        </authorList>
    </citation>
    <scope>NUCLEOTIDE SEQUENCE [LARGE SCALE GENOMIC DNA]</scope>
    <source>
        <strain evidence="2 3">HST1-43</strain>
    </source>
</reference>
<dbReference type="SUPFAM" id="SSF47473">
    <property type="entry name" value="EF-hand"/>
    <property type="match status" value="1"/>
</dbReference>
<accession>A0ABX1DG04</accession>
<name>A0ABX1DG04_9FLAO</name>
<dbReference type="InterPro" id="IPR002048">
    <property type="entry name" value="EF_hand_dom"/>
</dbReference>
<dbReference type="InterPro" id="IPR011992">
    <property type="entry name" value="EF-hand-dom_pair"/>
</dbReference>